<dbReference type="PANTHER" id="PTHR43037:SF1">
    <property type="entry name" value="BLL1128 PROTEIN"/>
    <property type="match status" value="1"/>
</dbReference>
<dbReference type="Gene3D" id="2.60.40.10">
    <property type="entry name" value="Immunoglobulins"/>
    <property type="match status" value="1"/>
</dbReference>
<feature type="chain" id="PRO_5047539012" evidence="3">
    <location>
        <begin position="24"/>
        <end position="565"/>
    </location>
</feature>
<feature type="signal peptide" evidence="3">
    <location>
        <begin position="1"/>
        <end position="23"/>
    </location>
</feature>
<evidence type="ECO:0000259" key="4">
    <source>
        <dbReference type="Pfam" id="PF16403"/>
    </source>
</evidence>
<dbReference type="Pfam" id="PF10503">
    <property type="entry name" value="Esterase_PHB"/>
    <property type="match status" value="1"/>
</dbReference>
<dbReference type="Gene3D" id="3.40.50.1820">
    <property type="entry name" value="alpha/beta hydrolase"/>
    <property type="match status" value="1"/>
</dbReference>
<evidence type="ECO:0000256" key="2">
    <source>
        <dbReference type="ARBA" id="ARBA00022801"/>
    </source>
</evidence>
<organism evidence="5 6">
    <name type="scientific">Reinekea marina</name>
    <dbReference type="NCBI Taxonomy" id="1310421"/>
    <lineage>
        <taxon>Bacteria</taxon>
        <taxon>Pseudomonadati</taxon>
        <taxon>Pseudomonadota</taxon>
        <taxon>Gammaproteobacteria</taxon>
        <taxon>Oceanospirillales</taxon>
        <taxon>Saccharospirillaceae</taxon>
        <taxon>Reinekea</taxon>
    </lineage>
</organism>
<dbReference type="InterPro" id="IPR029058">
    <property type="entry name" value="AB_hydrolase_fold"/>
</dbReference>
<evidence type="ECO:0000256" key="3">
    <source>
        <dbReference type="SAM" id="SignalP"/>
    </source>
</evidence>
<dbReference type="Pfam" id="PF16403">
    <property type="entry name" value="Bact_surface_Ig-like"/>
    <property type="match status" value="1"/>
</dbReference>
<evidence type="ECO:0000313" key="6">
    <source>
        <dbReference type="Proteomes" id="UP001595710"/>
    </source>
</evidence>
<dbReference type="InterPro" id="IPR032179">
    <property type="entry name" value="Cry22Aa_Ig-like"/>
</dbReference>
<keyword evidence="2" id="KW-0378">Hydrolase</keyword>
<evidence type="ECO:0000313" key="5">
    <source>
        <dbReference type="EMBL" id="MFC3700523.1"/>
    </source>
</evidence>
<proteinExistence type="predicted"/>
<dbReference type="InterPro" id="IPR013783">
    <property type="entry name" value="Ig-like_fold"/>
</dbReference>
<dbReference type="PANTHER" id="PTHR43037">
    <property type="entry name" value="UNNAMED PRODUCT-RELATED"/>
    <property type="match status" value="1"/>
</dbReference>
<dbReference type="InterPro" id="IPR050955">
    <property type="entry name" value="Plant_Biomass_Hydrol_Est"/>
</dbReference>
<accession>A0ABV7WMH6</accession>
<dbReference type="NCBIfam" id="TIGR01840">
    <property type="entry name" value="esterase_phb"/>
    <property type="match status" value="1"/>
</dbReference>
<evidence type="ECO:0000256" key="1">
    <source>
        <dbReference type="ARBA" id="ARBA00022729"/>
    </source>
</evidence>
<keyword evidence="6" id="KW-1185">Reference proteome</keyword>
<dbReference type="EMBL" id="JBHRYN010000005">
    <property type="protein sequence ID" value="MFC3700523.1"/>
    <property type="molecule type" value="Genomic_DNA"/>
</dbReference>
<dbReference type="RefSeq" id="WP_290281842.1">
    <property type="nucleotide sequence ID" value="NZ_JAUFQI010000001.1"/>
</dbReference>
<protein>
    <submittedName>
        <fullName evidence="5">PHB depolymerase family esterase</fullName>
    </submittedName>
</protein>
<name>A0ABV7WMH6_9GAMM</name>
<feature type="domain" description="Pesticidal crystal protein Cry22Aa Ig-like" evidence="4">
    <location>
        <begin position="356"/>
        <end position="425"/>
    </location>
</feature>
<sequence>MNYRLMGYLMIALFSLSSATVVAGTFYSRTLYQQSYTASQTRQFEVYVPTGATSSAPMVMALHGCKQTNTDVKNDWGLVDAADQYGFVLVMPFITSYDGLRNENCWGFWFENHRHEGSGEAEDLHQIGLLVEQEFSIDPNRRYITGLSSGGAMAEVAAITHNEYWAASASVAGLPYGEDAASVSLSGQCPGNATFHSVGRVANDINQELDDDYPIPMMVIQSENDCTVVQPAGRNIRDSHLLVFGSENFNSPSETRAKIENCSPVNGSNDYGCEHEFFTQDGNVGSRSIVETVFYNGPLSTPNTQDTNHGHYWIGGQNGNNGKWSIKLGPSMPDIIWDFFNRHPKQAGTSVNKPIITMNGANPMLIALGNSFNDPGATAYDAEDGSLVVQSSCNVNTAIVGDYYCSYSATDSDNYTGTATRTIEVYDPNAPTETCAVSNSSPSDHIQAGRANAGGSYNLRAISTGDQNDIGFAWDSWSTVTLTEGEPGLWYLIEPAACHSTPPPPSSFECQQWYGSNLQHSNNSRAYYSMGYYTVGGNDYLGGVSGSYSWVAETSDGIFEVGQCP</sequence>
<dbReference type="InterPro" id="IPR010126">
    <property type="entry name" value="Esterase_phb"/>
</dbReference>
<dbReference type="SUPFAM" id="SSF53474">
    <property type="entry name" value="alpha/beta-Hydrolases"/>
    <property type="match status" value="2"/>
</dbReference>
<dbReference type="Proteomes" id="UP001595710">
    <property type="component" value="Unassembled WGS sequence"/>
</dbReference>
<gene>
    <name evidence="5" type="ORF">ACFOND_02640</name>
</gene>
<comment type="caution">
    <text evidence="5">The sequence shown here is derived from an EMBL/GenBank/DDBJ whole genome shotgun (WGS) entry which is preliminary data.</text>
</comment>
<keyword evidence="1 3" id="KW-0732">Signal</keyword>
<reference evidence="6" key="1">
    <citation type="journal article" date="2019" name="Int. J. Syst. Evol. Microbiol.">
        <title>The Global Catalogue of Microorganisms (GCM) 10K type strain sequencing project: providing services to taxonomists for standard genome sequencing and annotation.</title>
        <authorList>
            <consortium name="The Broad Institute Genomics Platform"/>
            <consortium name="The Broad Institute Genome Sequencing Center for Infectious Disease"/>
            <person name="Wu L."/>
            <person name="Ma J."/>
        </authorList>
    </citation>
    <scope>NUCLEOTIDE SEQUENCE [LARGE SCALE GENOMIC DNA]</scope>
    <source>
        <strain evidence="6">CECT 8288</strain>
    </source>
</reference>